<proteinExistence type="predicted"/>
<evidence type="ECO:0000313" key="2">
    <source>
        <dbReference type="EMBL" id="MEF3365791.1"/>
    </source>
</evidence>
<name>A0ABU7XEI5_9HYPH</name>
<feature type="chain" id="PRO_5045333657" evidence="1">
    <location>
        <begin position="20"/>
        <end position="87"/>
    </location>
</feature>
<reference evidence="2 3" key="1">
    <citation type="submission" date="2024-02" db="EMBL/GenBank/DDBJ databases">
        <authorList>
            <person name="Grouzdev D."/>
        </authorList>
    </citation>
    <scope>NUCLEOTIDE SEQUENCE [LARGE SCALE GENOMIC DNA]</scope>
    <source>
        <strain evidence="2 3">9N</strain>
    </source>
</reference>
<dbReference type="EMBL" id="JAZHYN010000008">
    <property type="protein sequence ID" value="MEF3365791.1"/>
    <property type="molecule type" value="Genomic_DNA"/>
</dbReference>
<evidence type="ECO:0000313" key="3">
    <source>
        <dbReference type="Proteomes" id="UP001350748"/>
    </source>
</evidence>
<sequence length="87" mass="9093">MKPLFVCAALLASVASTHAQPTEFSGPTEQSQAASSRSEVSVDYYSATGRLLGSVITIGGTTYFAGPDGAPLGTSTTIDGRKVYRRY</sequence>
<protein>
    <submittedName>
        <fullName evidence="2">Uncharacterized protein</fullName>
    </submittedName>
</protein>
<keyword evidence="1" id="KW-0732">Signal</keyword>
<organism evidence="2 3">
    <name type="scientific">Methylocystis borbori</name>
    <dbReference type="NCBI Taxonomy" id="3118750"/>
    <lineage>
        <taxon>Bacteria</taxon>
        <taxon>Pseudomonadati</taxon>
        <taxon>Pseudomonadota</taxon>
        <taxon>Alphaproteobacteria</taxon>
        <taxon>Hyphomicrobiales</taxon>
        <taxon>Methylocystaceae</taxon>
        <taxon>Methylocystis</taxon>
    </lineage>
</organism>
<dbReference type="RefSeq" id="WP_332080724.1">
    <property type="nucleotide sequence ID" value="NZ_JAZHYN010000008.1"/>
</dbReference>
<feature type="signal peptide" evidence="1">
    <location>
        <begin position="1"/>
        <end position="19"/>
    </location>
</feature>
<keyword evidence="3" id="KW-1185">Reference proteome</keyword>
<gene>
    <name evidence="2" type="ORF">V3H18_04505</name>
</gene>
<dbReference type="Proteomes" id="UP001350748">
    <property type="component" value="Unassembled WGS sequence"/>
</dbReference>
<evidence type="ECO:0000256" key="1">
    <source>
        <dbReference type="SAM" id="SignalP"/>
    </source>
</evidence>
<accession>A0ABU7XEI5</accession>
<comment type="caution">
    <text evidence="2">The sequence shown here is derived from an EMBL/GenBank/DDBJ whole genome shotgun (WGS) entry which is preliminary data.</text>
</comment>